<dbReference type="SUPFAM" id="SSF55729">
    <property type="entry name" value="Acyl-CoA N-acyltransferases (Nat)"/>
    <property type="match status" value="1"/>
</dbReference>
<dbReference type="Proteomes" id="UP000532121">
    <property type="component" value="Unassembled WGS sequence"/>
</dbReference>
<gene>
    <name evidence="5" type="ORF">HHO37_05945</name>
</gene>
<organism evidence="5 6">
    <name type="scientific">Streptococcus ratti</name>
    <dbReference type="NCBI Taxonomy" id="1341"/>
    <lineage>
        <taxon>Bacteria</taxon>
        <taxon>Bacillati</taxon>
        <taxon>Bacillota</taxon>
        <taxon>Bacilli</taxon>
        <taxon>Lactobacillales</taxon>
        <taxon>Streptococcaceae</taxon>
        <taxon>Streptococcus</taxon>
    </lineage>
</organism>
<feature type="domain" description="N-acetyltransferase" evidence="4">
    <location>
        <begin position="29"/>
        <end position="173"/>
    </location>
</feature>
<protein>
    <submittedName>
        <fullName evidence="5">GNAT family N-acetyltransferase</fullName>
    </submittedName>
</protein>
<dbReference type="AlphaFoldDB" id="A0A7X9LE02"/>
<dbReference type="Pfam" id="PF13302">
    <property type="entry name" value="Acetyltransf_3"/>
    <property type="match status" value="1"/>
</dbReference>
<keyword evidence="2" id="KW-0012">Acyltransferase</keyword>
<dbReference type="InterPro" id="IPR016181">
    <property type="entry name" value="Acyl_CoA_acyltransferase"/>
</dbReference>
<evidence type="ECO:0000313" key="6">
    <source>
        <dbReference type="Proteomes" id="UP000532121"/>
    </source>
</evidence>
<dbReference type="RefSeq" id="WP_003089013.1">
    <property type="nucleotide sequence ID" value="NZ_CP043405.1"/>
</dbReference>
<evidence type="ECO:0000259" key="4">
    <source>
        <dbReference type="PROSITE" id="PS51186"/>
    </source>
</evidence>
<reference evidence="5 6" key="1">
    <citation type="submission" date="2020-04" db="EMBL/GenBank/DDBJ databases">
        <title>MicrobeNet Type strains.</title>
        <authorList>
            <person name="Nicholson A.C."/>
        </authorList>
    </citation>
    <scope>NUCLEOTIDE SEQUENCE [LARGE SCALE GENOMIC DNA]</scope>
    <source>
        <strain evidence="5 6">DSM 22768</strain>
    </source>
</reference>
<comment type="caution">
    <text evidence="5">The sequence shown here is derived from an EMBL/GenBank/DDBJ whole genome shotgun (WGS) entry which is preliminary data.</text>
</comment>
<sequence length="184" mass="21783">MDIWTQLGRFSEFETQHLFMRPFAFKDHKDFYEITGNKQNLPFIFPHQASLAESDFLLVHYFMKNPLGVWALEHKENHKMIGAIRFDKLDVTAKRAEIGYFLHKDYWGQGLTTEALKNLVFLAFQEFDLKLLQIVIHKENAASARVAEKAGFSLVKQFKGSDRYTHKMRDYLRYERRIGEKTDE</sequence>
<dbReference type="PANTHER" id="PTHR43792:SF8">
    <property type="entry name" value="[RIBOSOMAL PROTEIN US5]-ALANINE N-ACETYLTRANSFERASE"/>
    <property type="match status" value="1"/>
</dbReference>
<evidence type="ECO:0000313" key="5">
    <source>
        <dbReference type="EMBL" id="NMD49219.1"/>
    </source>
</evidence>
<accession>A0A7X9LE02</accession>
<dbReference type="PANTHER" id="PTHR43792">
    <property type="entry name" value="GNAT FAMILY, PUTATIVE (AFU_ORTHOLOGUE AFUA_3G00765)-RELATED-RELATED"/>
    <property type="match status" value="1"/>
</dbReference>
<dbReference type="Gene3D" id="3.40.630.30">
    <property type="match status" value="1"/>
</dbReference>
<evidence type="ECO:0000256" key="1">
    <source>
        <dbReference type="ARBA" id="ARBA00022679"/>
    </source>
</evidence>
<evidence type="ECO:0000256" key="2">
    <source>
        <dbReference type="ARBA" id="ARBA00023315"/>
    </source>
</evidence>
<evidence type="ECO:0000256" key="3">
    <source>
        <dbReference type="ARBA" id="ARBA00038502"/>
    </source>
</evidence>
<dbReference type="PROSITE" id="PS51186">
    <property type="entry name" value="GNAT"/>
    <property type="match status" value="1"/>
</dbReference>
<dbReference type="InterPro" id="IPR000182">
    <property type="entry name" value="GNAT_dom"/>
</dbReference>
<dbReference type="InterPro" id="IPR051531">
    <property type="entry name" value="N-acetyltransferase"/>
</dbReference>
<dbReference type="GO" id="GO:0008999">
    <property type="term" value="F:protein-N-terminal-alanine acetyltransferase activity"/>
    <property type="evidence" value="ECO:0007669"/>
    <property type="project" value="TreeGrafter"/>
</dbReference>
<proteinExistence type="inferred from homology"/>
<name>A0A7X9LE02_STRRT</name>
<keyword evidence="1" id="KW-0808">Transferase</keyword>
<comment type="similarity">
    <text evidence="3">Belongs to the acetyltransferase family. RimJ subfamily.</text>
</comment>
<dbReference type="GO" id="GO:0005737">
    <property type="term" value="C:cytoplasm"/>
    <property type="evidence" value="ECO:0007669"/>
    <property type="project" value="TreeGrafter"/>
</dbReference>
<dbReference type="EMBL" id="JABASA010000010">
    <property type="protein sequence ID" value="NMD49219.1"/>
    <property type="molecule type" value="Genomic_DNA"/>
</dbReference>